<dbReference type="Pfam" id="PF00012">
    <property type="entry name" value="HSP70"/>
    <property type="match status" value="1"/>
</dbReference>
<evidence type="ECO:0000256" key="1">
    <source>
        <dbReference type="ARBA" id="ARBA00022741"/>
    </source>
</evidence>
<keyword evidence="4" id="KW-0812">Transmembrane</keyword>
<dbReference type="FunFam" id="3.30.420.40:FF:000026">
    <property type="entry name" value="Heat shock protein 70"/>
    <property type="match status" value="1"/>
</dbReference>
<protein>
    <submittedName>
        <fullName evidence="5">Uncharacterized protein</fullName>
    </submittedName>
</protein>
<keyword evidence="4" id="KW-0472">Membrane</keyword>
<feature type="transmembrane region" description="Helical" evidence="4">
    <location>
        <begin position="6"/>
        <end position="28"/>
    </location>
</feature>
<comment type="similarity">
    <text evidence="3">Belongs to the heat shock protein 70 family.</text>
</comment>
<dbReference type="AlphaFoldDB" id="A0A8H3AEI0"/>
<dbReference type="PROSITE" id="PS00329">
    <property type="entry name" value="HSP70_2"/>
    <property type="match status" value="1"/>
</dbReference>
<comment type="caution">
    <text evidence="5">The sequence shown here is derived from an EMBL/GenBank/DDBJ whole genome shotgun (WGS) entry which is preliminary data.</text>
</comment>
<dbReference type="Proteomes" id="UP000663843">
    <property type="component" value="Unassembled WGS sequence"/>
</dbReference>
<dbReference type="PANTHER" id="PTHR19375">
    <property type="entry name" value="HEAT SHOCK PROTEIN 70KDA"/>
    <property type="match status" value="1"/>
</dbReference>
<dbReference type="Gene3D" id="2.60.34.10">
    <property type="entry name" value="Substrate Binding Domain Of DNAk, Chain A, domain 1"/>
    <property type="match status" value="1"/>
</dbReference>
<evidence type="ECO:0000313" key="6">
    <source>
        <dbReference type="Proteomes" id="UP000663843"/>
    </source>
</evidence>
<dbReference type="InterPro" id="IPR013126">
    <property type="entry name" value="Hsp_70_fam"/>
</dbReference>
<organism evidence="5 6">
    <name type="scientific">Rhizoctonia solani</name>
    <dbReference type="NCBI Taxonomy" id="456999"/>
    <lineage>
        <taxon>Eukaryota</taxon>
        <taxon>Fungi</taxon>
        <taxon>Dikarya</taxon>
        <taxon>Basidiomycota</taxon>
        <taxon>Agaricomycotina</taxon>
        <taxon>Agaricomycetes</taxon>
        <taxon>Cantharellales</taxon>
        <taxon>Ceratobasidiaceae</taxon>
        <taxon>Rhizoctonia</taxon>
    </lineage>
</organism>
<reference evidence="5" key="1">
    <citation type="submission" date="2021-01" db="EMBL/GenBank/DDBJ databases">
        <authorList>
            <person name="Kaushik A."/>
        </authorList>
    </citation>
    <scope>NUCLEOTIDE SEQUENCE</scope>
    <source>
        <strain evidence="5">AG2-2IIIB</strain>
    </source>
</reference>
<dbReference type="GO" id="GO:0005524">
    <property type="term" value="F:ATP binding"/>
    <property type="evidence" value="ECO:0007669"/>
    <property type="project" value="UniProtKB-KW"/>
</dbReference>
<dbReference type="InterPro" id="IPR029047">
    <property type="entry name" value="HSP70_peptide-bd_sf"/>
</dbReference>
<dbReference type="InterPro" id="IPR043129">
    <property type="entry name" value="ATPase_NBD"/>
</dbReference>
<name>A0A8H3AEI0_9AGAM</name>
<keyword evidence="4" id="KW-1133">Transmembrane helix</keyword>
<feature type="transmembrane region" description="Helical" evidence="4">
    <location>
        <begin position="71"/>
        <end position="92"/>
    </location>
</feature>
<dbReference type="SUPFAM" id="SSF53067">
    <property type="entry name" value="Actin-like ATPase domain"/>
    <property type="match status" value="2"/>
</dbReference>
<keyword evidence="1 3" id="KW-0547">Nucleotide-binding</keyword>
<dbReference type="Gene3D" id="3.90.640.10">
    <property type="entry name" value="Actin, Chain A, domain 4"/>
    <property type="match status" value="1"/>
</dbReference>
<accession>A0A8H3AEI0</accession>
<dbReference type="Gene3D" id="3.30.420.40">
    <property type="match status" value="2"/>
</dbReference>
<gene>
    <name evidence="5" type="ORF">RDB_LOCUS57653</name>
</gene>
<sequence>MPIVCLYQALGILINGFFLLGLLVVIGATTSSRKPLILLGMLYALSFMLPTDPHNHALSSTSLLGRGLWWILKACSWAFGHLFRLLCSFLFIPVLTLLRYSTRLFRFITWTLFLISGVFAFTPPADYGPPGPVIGIDLGTTYSCVGIYRDDRVEIIANSQGARTTPSWVSFRNTERIVGENAKHALHAYPSQTVYSVKRLIGRTFDDPKLQDDISRTTYKVVNRTGRPVIQVKEQGILRELTPEEVSAMVIRSLKETAEAFLGIKITEAVITVPAYFNDAQRQATKDAGRIAGLTVKRILNEPTAAAIAYGLDRKNFASSKILVYDLGGGTFDVSLLQIQGDNFKVLATAGDARLGGEDFDNRITDYFAKLYRLKFGVDVSQIPRSMAKLKKEVERTKRLLSHATSAELEIESFYRGRDFSATLTRAKFEQLNIDLFRRTLTLVQRVLNDAKLTTRDVDEIVLVGGSTRIPKIREILKDMFGGKEPNQGINPDEAVAMGAAISGGMLSGKGNLASVSLDDVCPFTIGIETSGGVFTPFIHRNSPVPISHTKILSTLEDNQSAVLIQVYEGEHEQTQLNTLIGEFEMTGIPPAARGAVQLELKFELDANGILLVGAKEKFTGSFKSITISSRRSGLSEEELNNLVSKAAGRPGSDLEEDGYNSSILEREILLGAGADDFGGETNPQH</sequence>
<dbReference type="PROSITE" id="PS01036">
    <property type="entry name" value="HSP70_3"/>
    <property type="match status" value="1"/>
</dbReference>
<feature type="non-terminal residue" evidence="5">
    <location>
        <position position="1"/>
    </location>
</feature>
<feature type="transmembrane region" description="Helical" evidence="4">
    <location>
        <begin position="104"/>
        <end position="122"/>
    </location>
</feature>
<keyword evidence="2 3" id="KW-0067">ATP-binding</keyword>
<feature type="transmembrane region" description="Helical" evidence="4">
    <location>
        <begin position="35"/>
        <end position="51"/>
    </location>
</feature>
<evidence type="ECO:0000256" key="3">
    <source>
        <dbReference type="RuleBase" id="RU003322"/>
    </source>
</evidence>
<dbReference type="PROSITE" id="PS00297">
    <property type="entry name" value="HSP70_1"/>
    <property type="match status" value="1"/>
</dbReference>
<evidence type="ECO:0000256" key="2">
    <source>
        <dbReference type="ARBA" id="ARBA00022840"/>
    </source>
</evidence>
<evidence type="ECO:0000256" key="4">
    <source>
        <dbReference type="SAM" id="Phobius"/>
    </source>
</evidence>
<dbReference type="PRINTS" id="PR00301">
    <property type="entry name" value="HEATSHOCK70"/>
</dbReference>
<dbReference type="SUPFAM" id="SSF100920">
    <property type="entry name" value="Heat shock protein 70kD (HSP70), peptide-binding domain"/>
    <property type="match status" value="1"/>
</dbReference>
<dbReference type="InterPro" id="IPR018181">
    <property type="entry name" value="Heat_shock_70_CS"/>
</dbReference>
<dbReference type="EMBL" id="CAJMWT010001909">
    <property type="protein sequence ID" value="CAE6425141.1"/>
    <property type="molecule type" value="Genomic_DNA"/>
</dbReference>
<proteinExistence type="inferred from homology"/>
<dbReference type="GO" id="GO:0140662">
    <property type="term" value="F:ATP-dependent protein folding chaperone"/>
    <property type="evidence" value="ECO:0007669"/>
    <property type="project" value="InterPro"/>
</dbReference>
<evidence type="ECO:0000313" key="5">
    <source>
        <dbReference type="EMBL" id="CAE6425141.1"/>
    </source>
</evidence>
<dbReference type="FunFam" id="3.90.640.10:FF:000002">
    <property type="entry name" value="Heat shock 70 kDa"/>
    <property type="match status" value="1"/>
</dbReference>